<dbReference type="EMBL" id="CP029078">
    <property type="protein sequence ID" value="QCN83577.1"/>
    <property type="molecule type" value="Genomic_DNA"/>
</dbReference>
<dbReference type="AlphaFoldDB" id="A0A3S9ZNW5"/>
<evidence type="ECO:0000313" key="3">
    <source>
        <dbReference type="EMBL" id="AZS89585.1"/>
    </source>
</evidence>
<accession>A0A3S9ZNW5</accession>
<protein>
    <recommendedName>
        <fullName evidence="2">TniQ domain-containing protein</fullName>
    </recommendedName>
</protein>
<dbReference type="OrthoDB" id="4031662at2"/>
<reference evidence="4 6" key="1">
    <citation type="submission" date="2018-04" db="EMBL/GenBank/DDBJ databases">
        <title>Complete genome sequences of Streptomyces griseoviridis K61 and characterization of antagonistic properties of biological control agents.</title>
        <authorList>
            <person name="Mariita R.M."/>
            <person name="Sello J.K."/>
        </authorList>
    </citation>
    <scope>NUCLEOTIDE SEQUENCE [LARGE SCALE GENOMIC DNA]</scope>
    <source>
        <strain evidence="4 6">K61</strain>
    </source>
</reference>
<dbReference type="InterPro" id="IPR009492">
    <property type="entry name" value="TniQ"/>
</dbReference>
<gene>
    <name evidence="4" type="ORF">DDJ31_00160</name>
    <name evidence="3" type="ORF">ELQ87_39075</name>
</gene>
<dbReference type="Proteomes" id="UP000271291">
    <property type="component" value="Chromosome"/>
</dbReference>
<evidence type="ECO:0000313" key="4">
    <source>
        <dbReference type="EMBL" id="QCN83577.1"/>
    </source>
</evidence>
<feature type="region of interest" description="Disordered" evidence="1">
    <location>
        <begin position="20"/>
        <end position="49"/>
    </location>
</feature>
<evidence type="ECO:0000313" key="6">
    <source>
        <dbReference type="Proteomes" id="UP000501753"/>
    </source>
</evidence>
<dbReference type="Proteomes" id="UP000501753">
    <property type="component" value="Chromosome"/>
</dbReference>
<evidence type="ECO:0000256" key="1">
    <source>
        <dbReference type="SAM" id="MobiDB-lite"/>
    </source>
</evidence>
<feature type="domain" description="TniQ" evidence="2">
    <location>
        <begin position="66"/>
        <end position="199"/>
    </location>
</feature>
<reference evidence="3 5" key="2">
    <citation type="submission" date="2018-12" db="EMBL/GenBank/DDBJ databases">
        <title>Streptomyces griseoviridis F1-27 complete genome.</title>
        <authorList>
            <person name="Mariita R.M."/>
            <person name="Sello J.K."/>
        </authorList>
    </citation>
    <scope>NUCLEOTIDE SEQUENCE [LARGE SCALE GENOMIC DNA]</scope>
    <source>
        <strain evidence="3 5">F1-27</strain>
    </source>
</reference>
<keyword evidence="6" id="KW-1185">Reference proteome</keyword>
<organism evidence="3 5">
    <name type="scientific">Streptomyces griseoviridis</name>
    <dbReference type="NCBI Taxonomy" id="45398"/>
    <lineage>
        <taxon>Bacteria</taxon>
        <taxon>Bacillati</taxon>
        <taxon>Actinomycetota</taxon>
        <taxon>Actinomycetes</taxon>
        <taxon>Kitasatosporales</taxon>
        <taxon>Streptomycetaceae</taxon>
        <taxon>Streptomyces</taxon>
    </lineage>
</organism>
<evidence type="ECO:0000313" key="5">
    <source>
        <dbReference type="Proteomes" id="UP000271291"/>
    </source>
</evidence>
<dbReference type="EMBL" id="CP034687">
    <property type="protein sequence ID" value="AZS89585.1"/>
    <property type="molecule type" value="Genomic_DNA"/>
</dbReference>
<proteinExistence type="predicted"/>
<name>A0A3S9ZNW5_STRGD</name>
<evidence type="ECO:0000259" key="2">
    <source>
        <dbReference type="Pfam" id="PF06527"/>
    </source>
</evidence>
<feature type="compositionally biased region" description="Basic and acidic residues" evidence="1">
    <location>
        <begin position="24"/>
        <end position="38"/>
    </location>
</feature>
<sequence length="399" mass="43721">MARARLRPFVIRAGEVDGQGTDGVVRRGGDRGPTDHGRGAASGGSADAGAQGGWGTVYGGRLAARRVLLLAGESNASYLSRVAAVQGVSVDFLLGELGAGPPGQQALAPHLAEVFLSRAAVDRLAVMVQMNWPRLRRALPHLREPHLLPGQQARWDWPWQPLPHYLVPACPLCAARRGASETAVWLVRPDVWTICRRHDRFSHVRQVGTQAVDVRRLPETVRAHRVRLRLERQWGSAGAFLSADAFAIVGWWWRRCLFGPVWQDRARRAHLQLTDPGTAWLLLYPEAVQMARLLLRHERRRAVTPASQWGRAEAELAAAGSELAAAAGVSAGRWQVPVAEWLALHHRCDAPARMEGFVPGRDGPAPCVSAVVHHSSNEQGALEDRCCLPWEWSDPSAPV</sequence>
<dbReference type="Pfam" id="PF06527">
    <property type="entry name" value="TniQ"/>
    <property type="match status" value="1"/>
</dbReference>
<dbReference type="KEGG" id="sgd:ELQ87_39075"/>